<name>A0AAD6J7T8_9ROSI</name>
<proteinExistence type="predicted"/>
<dbReference type="EMBL" id="JAPFFJ010000019">
    <property type="protein sequence ID" value="KAJ6400271.1"/>
    <property type="molecule type" value="Genomic_DNA"/>
</dbReference>
<organism evidence="1 2">
    <name type="scientific">Salix udensis</name>
    <dbReference type="NCBI Taxonomy" id="889485"/>
    <lineage>
        <taxon>Eukaryota</taxon>
        <taxon>Viridiplantae</taxon>
        <taxon>Streptophyta</taxon>
        <taxon>Embryophyta</taxon>
        <taxon>Tracheophyta</taxon>
        <taxon>Spermatophyta</taxon>
        <taxon>Magnoliopsida</taxon>
        <taxon>eudicotyledons</taxon>
        <taxon>Gunneridae</taxon>
        <taxon>Pentapetalae</taxon>
        <taxon>rosids</taxon>
        <taxon>fabids</taxon>
        <taxon>Malpighiales</taxon>
        <taxon>Salicaceae</taxon>
        <taxon>Saliceae</taxon>
        <taxon>Salix</taxon>
    </lineage>
</organism>
<keyword evidence="2" id="KW-1185">Reference proteome</keyword>
<evidence type="ECO:0000313" key="2">
    <source>
        <dbReference type="Proteomes" id="UP001162972"/>
    </source>
</evidence>
<reference evidence="1 2" key="1">
    <citation type="journal article" date="2023" name="Int. J. Mol. Sci.">
        <title>De Novo Assembly and Annotation of 11 Diverse Shrub Willow (Salix) Genomes Reveals Novel Gene Organization in Sex-Linked Regions.</title>
        <authorList>
            <person name="Hyden B."/>
            <person name="Feng K."/>
            <person name="Yates T.B."/>
            <person name="Jawdy S."/>
            <person name="Cereghino C."/>
            <person name="Smart L.B."/>
            <person name="Muchero W."/>
        </authorList>
    </citation>
    <scope>NUCLEOTIDE SEQUENCE [LARGE SCALE GENOMIC DNA]</scope>
    <source>
        <tissue evidence="1">Shoot tip</tissue>
    </source>
</reference>
<comment type="caution">
    <text evidence="1">The sequence shown here is derived from an EMBL/GenBank/DDBJ whole genome shotgun (WGS) entry which is preliminary data.</text>
</comment>
<sequence>MQYQSCYMAQNIEDVPTTSLPTRKGLAKGKNYTSCTESVVKTPLYKDLEEDLKRSESIRTNAREDLGRVLGLMQGRILRTSQWNSVLGLIRT</sequence>
<evidence type="ECO:0000313" key="1">
    <source>
        <dbReference type="EMBL" id="KAJ6400271.1"/>
    </source>
</evidence>
<dbReference type="AlphaFoldDB" id="A0AAD6J7T8"/>
<gene>
    <name evidence="1" type="ORF">OIU84_015842</name>
</gene>
<protein>
    <submittedName>
        <fullName evidence="1">Uncharacterized protein</fullName>
    </submittedName>
</protein>
<accession>A0AAD6J7T8</accession>
<dbReference type="Proteomes" id="UP001162972">
    <property type="component" value="Chromosome 14"/>
</dbReference>